<keyword evidence="2 3" id="KW-0067">ATP-binding</keyword>
<evidence type="ECO:0000259" key="5">
    <source>
        <dbReference type="SMART" id="SM00382"/>
    </source>
</evidence>
<feature type="binding site" evidence="3">
    <location>
        <begin position="348"/>
        <end position="352"/>
    </location>
    <ligand>
        <name>ATP</name>
        <dbReference type="ChEBI" id="CHEBI:30616"/>
    </ligand>
</feature>
<dbReference type="AlphaFoldDB" id="A0A4R6Q765"/>
<comment type="function">
    <text evidence="3">DNA-dependent ATPase and ATP-dependent 5'-3' DNA helicase. Has no activity on blunt DNA or DNA with 3'-overhangs, requires at least 10 bases of 5'-ssDNA for helicase activity.</text>
</comment>
<dbReference type="Pfam" id="PF13604">
    <property type="entry name" value="AAA_30"/>
    <property type="match status" value="1"/>
</dbReference>
<keyword evidence="3" id="KW-0413">Isomerase</keyword>
<feature type="domain" description="Helix-hairpin-helix DNA-binding motif class 1" evidence="4">
    <location>
        <begin position="185"/>
        <end position="204"/>
    </location>
</feature>
<dbReference type="InterPro" id="IPR029493">
    <property type="entry name" value="RecD2-like_HHH"/>
</dbReference>
<dbReference type="SMART" id="SM00382">
    <property type="entry name" value="AAA"/>
    <property type="match status" value="1"/>
</dbReference>
<keyword evidence="3" id="KW-0347">Helicase</keyword>
<sequence length="743" mass="82706">MIEREMEEKKGVLTEIIFHNEENGYTIAEMETDDELITVVGNLSKATKGTCYELRGTFKIHPRYGEQFAFTEAEEVLPSSKVGIEGFLASGVIKGIGPKTATAIVNIFGEDTLKIMEEDPGKLTRVPGIGKKKVGDIAKSFAGHREFAKVSLYFQGFGIPSASALRLYKAYGKDSMELIRENPYRLVEEVYGIGFKKADEIAGKMGINGDSPFRIKSGIKYCLMFFISDGNTYMPQDELCERVAQLLDLTRDQVYECLVEMAFTGDVKVEDLDDIKVVYLYSYYAAEQKVCANIADIARGELKVLSVDIDKTIALTEKASGVELSDQQKAAVKKSLTSGLSVITGGPGTGKTTIINTIINIFEESDLKVAIAAPTGRAAKRITETSGHYASTIHRLLEYYYSEGTADMQFGKTAEDPLDFDAVIVDEASMIDLMLMQGLTEAIKPGTRLVMVGDSDQLPSVGAGNVLLDIIQCGFIQTSKLTEIFRQAEESMIVVNAHRINHGEYPEINGRNTDFFFMERNNERDILDLMIQLVTKRLPDYYDGIDKLSDIQVLTPTRKGMIGTASLNEALQQAFNPPKAGVQEKKYRDHILRAGDKVMQIRNNYQLAYKIPGSNEDGQGIFNGDVGFIKAVDNEYGKVTVVYDDEKYVEYDFTQLDELELAYAVTVHKSQGSEFPIVVMPVSWFPPMLATRNLLYTAVTRGKRVVVLVGMENRLDAMVDNDRIKMRYSGLRPRLEKLLSLES</sequence>
<evidence type="ECO:0000256" key="3">
    <source>
        <dbReference type="HAMAP-Rule" id="MF_01488"/>
    </source>
</evidence>
<comment type="caution">
    <text evidence="6">The sequence shown here is derived from an EMBL/GenBank/DDBJ whole genome shotgun (WGS) entry which is preliminary data.</text>
</comment>
<dbReference type="Pfam" id="PF13538">
    <property type="entry name" value="UvrD_C_2"/>
    <property type="match status" value="1"/>
</dbReference>
<feature type="domain" description="AAA+ ATPase" evidence="5">
    <location>
        <begin position="337"/>
        <end position="537"/>
    </location>
</feature>
<keyword evidence="7" id="KW-1185">Reference proteome</keyword>
<keyword evidence="1 3" id="KW-0547">Nucleotide-binding</keyword>
<dbReference type="PANTHER" id="PTHR43788">
    <property type="entry name" value="DNA2/NAM7 HELICASE FAMILY MEMBER"/>
    <property type="match status" value="1"/>
</dbReference>
<keyword evidence="3" id="KW-0378">Hydrolase</keyword>
<name>A0A4R6Q765_9FIRM</name>
<feature type="domain" description="Helix-hairpin-helix DNA-binding motif class 1" evidence="4">
    <location>
        <begin position="86"/>
        <end position="107"/>
    </location>
</feature>
<dbReference type="GO" id="GO:0016887">
    <property type="term" value="F:ATP hydrolysis activity"/>
    <property type="evidence" value="ECO:0007669"/>
    <property type="project" value="RHEA"/>
</dbReference>
<dbReference type="SUPFAM" id="SSF52540">
    <property type="entry name" value="P-loop containing nucleoside triphosphate hydrolases"/>
    <property type="match status" value="1"/>
</dbReference>
<dbReference type="Pfam" id="PF23139">
    <property type="entry name" value="OB_YrrC"/>
    <property type="match status" value="1"/>
</dbReference>
<gene>
    <name evidence="3" type="primary">recD2</name>
    <name evidence="6" type="ORF">EV211_10925</name>
</gene>
<dbReference type="Gene3D" id="3.40.50.300">
    <property type="entry name" value="P-loop containing nucleotide triphosphate hydrolases"/>
    <property type="match status" value="2"/>
</dbReference>
<dbReference type="InterPro" id="IPR050534">
    <property type="entry name" value="Coronavir_polyprotein_1ab"/>
</dbReference>
<dbReference type="InterPro" id="IPR027417">
    <property type="entry name" value="P-loop_NTPase"/>
</dbReference>
<dbReference type="InterPro" id="IPR003593">
    <property type="entry name" value="AAA+_ATPase"/>
</dbReference>
<comment type="similarity">
    <text evidence="3">Belongs to the RecD family. RecD2 subfamily.</text>
</comment>
<dbReference type="InterPro" id="IPR041451">
    <property type="entry name" value="RecD2_SH13"/>
</dbReference>
<dbReference type="EC" id="5.6.2.3" evidence="3"/>
<proteinExistence type="inferred from homology"/>
<evidence type="ECO:0000256" key="2">
    <source>
        <dbReference type="ARBA" id="ARBA00022840"/>
    </source>
</evidence>
<organism evidence="6 7">
    <name type="scientific">Aminicella lysinilytica</name>
    <dbReference type="NCBI Taxonomy" id="433323"/>
    <lineage>
        <taxon>Bacteria</taxon>
        <taxon>Bacillati</taxon>
        <taxon>Bacillota</taxon>
        <taxon>Clostridia</taxon>
        <taxon>Peptostreptococcales</taxon>
        <taxon>Anaerovoracaceae</taxon>
        <taxon>Aminicella</taxon>
    </lineage>
</organism>
<feature type="domain" description="Helix-hairpin-helix DNA-binding motif class 1" evidence="4">
    <location>
        <begin position="121"/>
        <end position="140"/>
    </location>
</feature>
<evidence type="ECO:0000256" key="1">
    <source>
        <dbReference type="ARBA" id="ARBA00022741"/>
    </source>
</evidence>
<comment type="catalytic activity">
    <reaction evidence="3">
        <text>ATP + H2O = ADP + phosphate + H(+)</text>
        <dbReference type="Rhea" id="RHEA:13065"/>
        <dbReference type="ChEBI" id="CHEBI:15377"/>
        <dbReference type="ChEBI" id="CHEBI:15378"/>
        <dbReference type="ChEBI" id="CHEBI:30616"/>
        <dbReference type="ChEBI" id="CHEBI:43474"/>
        <dbReference type="ChEBI" id="CHEBI:456216"/>
        <dbReference type="EC" id="5.6.2.3"/>
    </reaction>
</comment>
<dbReference type="GO" id="GO:0009338">
    <property type="term" value="C:exodeoxyribonuclease V complex"/>
    <property type="evidence" value="ECO:0007669"/>
    <property type="project" value="TreeGrafter"/>
</dbReference>
<dbReference type="NCBIfam" id="TIGR01448">
    <property type="entry name" value="recD_rel"/>
    <property type="match status" value="1"/>
</dbReference>
<protein>
    <recommendedName>
        <fullName evidence="3">ATP-dependent RecD2 DNA helicase</fullName>
        <ecNumber evidence="3">5.6.2.3</ecNumber>
    </recommendedName>
    <alternativeName>
        <fullName evidence="3">DNA 5'-3' helicase subunit RecD2</fullName>
    </alternativeName>
</protein>
<evidence type="ECO:0000313" key="6">
    <source>
        <dbReference type="EMBL" id="TDP57915.1"/>
    </source>
</evidence>
<evidence type="ECO:0000313" key="7">
    <source>
        <dbReference type="Proteomes" id="UP000295500"/>
    </source>
</evidence>
<dbReference type="InterPro" id="IPR055446">
    <property type="entry name" value="RecD2_N_OB"/>
</dbReference>
<dbReference type="CDD" id="cd18809">
    <property type="entry name" value="SF1_C_RecD"/>
    <property type="match status" value="1"/>
</dbReference>
<dbReference type="Gene3D" id="1.10.150.20">
    <property type="entry name" value="5' to 3' exonuclease, C-terminal subdomain"/>
    <property type="match status" value="1"/>
</dbReference>
<dbReference type="Gene3D" id="2.30.30.940">
    <property type="match status" value="1"/>
</dbReference>
<dbReference type="GO" id="GO:0017116">
    <property type="term" value="F:single-stranded DNA helicase activity"/>
    <property type="evidence" value="ECO:0007669"/>
    <property type="project" value="TreeGrafter"/>
</dbReference>
<dbReference type="InterPro" id="IPR027785">
    <property type="entry name" value="UvrD-like_helicase_C"/>
</dbReference>
<dbReference type="SUPFAM" id="SSF47781">
    <property type="entry name" value="RuvA domain 2-like"/>
    <property type="match status" value="1"/>
</dbReference>
<reference evidence="6 7" key="1">
    <citation type="submission" date="2019-03" db="EMBL/GenBank/DDBJ databases">
        <title>Genomic Encyclopedia of Type Strains, Phase IV (KMG-IV): sequencing the most valuable type-strain genomes for metagenomic binning, comparative biology and taxonomic classification.</title>
        <authorList>
            <person name="Goeker M."/>
        </authorList>
    </citation>
    <scope>NUCLEOTIDE SEQUENCE [LARGE SCALE GENOMIC DNA]</scope>
    <source>
        <strain evidence="6 7">DSM 28287</strain>
    </source>
</reference>
<evidence type="ECO:0000259" key="4">
    <source>
        <dbReference type="SMART" id="SM00278"/>
    </source>
</evidence>
<dbReference type="Pfam" id="PF14490">
    <property type="entry name" value="HHH_RecD2"/>
    <property type="match status" value="1"/>
</dbReference>
<dbReference type="GO" id="GO:0006310">
    <property type="term" value="P:DNA recombination"/>
    <property type="evidence" value="ECO:0007669"/>
    <property type="project" value="InterPro"/>
</dbReference>
<dbReference type="PANTHER" id="PTHR43788:SF6">
    <property type="entry name" value="DNA HELICASE B"/>
    <property type="match status" value="1"/>
</dbReference>
<dbReference type="GO" id="GO:0006281">
    <property type="term" value="P:DNA repair"/>
    <property type="evidence" value="ECO:0007669"/>
    <property type="project" value="InterPro"/>
</dbReference>
<dbReference type="Pfam" id="PF18335">
    <property type="entry name" value="SH3_13"/>
    <property type="match status" value="1"/>
</dbReference>
<dbReference type="GO" id="GO:0043139">
    <property type="term" value="F:5'-3' DNA helicase activity"/>
    <property type="evidence" value="ECO:0007669"/>
    <property type="project" value="UniProtKB-UniRule"/>
</dbReference>
<dbReference type="Pfam" id="PF14520">
    <property type="entry name" value="HHH_5"/>
    <property type="match status" value="1"/>
</dbReference>
<dbReference type="GO" id="GO:0005524">
    <property type="term" value="F:ATP binding"/>
    <property type="evidence" value="ECO:0007669"/>
    <property type="project" value="UniProtKB-UniRule"/>
</dbReference>
<dbReference type="GO" id="GO:0003677">
    <property type="term" value="F:DNA binding"/>
    <property type="evidence" value="ECO:0007669"/>
    <property type="project" value="UniProtKB-UniRule"/>
</dbReference>
<dbReference type="InterPro" id="IPR010994">
    <property type="entry name" value="RuvA_2-like"/>
</dbReference>
<dbReference type="HAMAP" id="MF_01488">
    <property type="entry name" value="RecD2"/>
    <property type="match status" value="1"/>
</dbReference>
<accession>A0A4R6Q765</accession>
<keyword evidence="3" id="KW-0238">DNA-binding</keyword>
<dbReference type="Proteomes" id="UP000295500">
    <property type="component" value="Unassembled WGS sequence"/>
</dbReference>
<dbReference type="SMART" id="SM00278">
    <property type="entry name" value="HhH1"/>
    <property type="match status" value="3"/>
</dbReference>
<dbReference type="Gene3D" id="1.10.10.2220">
    <property type="match status" value="1"/>
</dbReference>
<dbReference type="InterPro" id="IPR006345">
    <property type="entry name" value="RecD2"/>
</dbReference>
<dbReference type="CDD" id="cd17933">
    <property type="entry name" value="DEXSc_RecD-like"/>
    <property type="match status" value="1"/>
</dbReference>
<dbReference type="InterPro" id="IPR003583">
    <property type="entry name" value="Hlx-hairpin-Hlx_DNA-bd_motif"/>
</dbReference>
<dbReference type="EMBL" id="SNXO01000009">
    <property type="protein sequence ID" value="TDP57915.1"/>
    <property type="molecule type" value="Genomic_DNA"/>
</dbReference>